<dbReference type="SUPFAM" id="SSF52200">
    <property type="entry name" value="Toll/Interleukin receptor TIR domain"/>
    <property type="match status" value="1"/>
</dbReference>
<name>A0ABQ9FLY4_TEGGR</name>
<evidence type="ECO:0000313" key="3">
    <source>
        <dbReference type="EMBL" id="KAJ8317746.1"/>
    </source>
</evidence>
<dbReference type="Gene3D" id="3.40.50.10140">
    <property type="entry name" value="Toll/interleukin-1 receptor homology (TIR) domain"/>
    <property type="match status" value="1"/>
</dbReference>
<protein>
    <recommendedName>
        <fullName evidence="2">TIR domain-containing protein</fullName>
    </recommendedName>
</protein>
<organism evidence="3 4">
    <name type="scientific">Tegillarca granosa</name>
    <name type="common">Malaysian cockle</name>
    <name type="synonym">Anadara granosa</name>
    <dbReference type="NCBI Taxonomy" id="220873"/>
    <lineage>
        <taxon>Eukaryota</taxon>
        <taxon>Metazoa</taxon>
        <taxon>Spiralia</taxon>
        <taxon>Lophotrochozoa</taxon>
        <taxon>Mollusca</taxon>
        <taxon>Bivalvia</taxon>
        <taxon>Autobranchia</taxon>
        <taxon>Pteriomorphia</taxon>
        <taxon>Arcoida</taxon>
        <taxon>Arcoidea</taxon>
        <taxon>Arcidae</taxon>
        <taxon>Tegillarca</taxon>
    </lineage>
</organism>
<reference evidence="3 4" key="1">
    <citation type="submission" date="2022-12" db="EMBL/GenBank/DDBJ databases">
        <title>Chromosome-level genome of Tegillarca granosa.</title>
        <authorList>
            <person name="Kim J."/>
        </authorList>
    </citation>
    <scope>NUCLEOTIDE SEQUENCE [LARGE SCALE GENOMIC DNA]</scope>
    <source>
        <strain evidence="3">Teg-2019</strain>
        <tissue evidence="3">Adductor muscle</tissue>
    </source>
</reference>
<accession>A0ABQ9FLY4</accession>
<comment type="caution">
    <text evidence="3">The sequence shown here is derived from an EMBL/GenBank/DDBJ whole genome shotgun (WGS) entry which is preliminary data.</text>
</comment>
<evidence type="ECO:0000313" key="4">
    <source>
        <dbReference type="Proteomes" id="UP001217089"/>
    </source>
</evidence>
<dbReference type="EMBL" id="JARBDR010000246">
    <property type="protein sequence ID" value="KAJ8317746.1"/>
    <property type="molecule type" value="Genomic_DNA"/>
</dbReference>
<dbReference type="Proteomes" id="UP001217089">
    <property type="component" value="Unassembled WGS sequence"/>
</dbReference>
<evidence type="ECO:0000259" key="2">
    <source>
        <dbReference type="PROSITE" id="PS50104"/>
    </source>
</evidence>
<evidence type="ECO:0000256" key="1">
    <source>
        <dbReference type="SAM" id="MobiDB-lite"/>
    </source>
</evidence>
<feature type="compositionally biased region" description="Polar residues" evidence="1">
    <location>
        <begin position="711"/>
        <end position="751"/>
    </location>
</feature>
<dbReference type="PANTHER" id="PTHR47508">
    <property type="entry name" value="SAM DOMAIN-CONTAINING PROTEIN-RELATED"/>
    <property type="match status" value="1"/>
</dbReference>
<proteinExistence type="predicted"/>
<keyword evidence="4" id="KW-1185">Reference proteome</keyword>
<dbReference type="SUPFAM" id="SSF102405">
    <property type="entry name" value="MCP/YpsA-like"/>
    <property type="match status" value="1"/>
</dbReference>
<feature type="region of interest" description="Disordered" evidence="1">
    <location>
        <begin position="708"/>
        <end position="751"/>
    </location>
</feature>
<dbReference type="PANTHER" id="PTHR47508:SF3">
    <property type="entry name" value="TIR DOMAIN-CONTAINING PROTEIN"/>
    <property type="match status" value="1"/>
</dbReference>
<dbReference type="Pfam" id="PF13676">
    <property type="entry name" value="TIR_2"/>
    <property type="match status" value="1"/>
</dbReference>
<dbReference type="PROSITE" id="PS50104">
    <property type="entry name" value="TIR"/>
    <property type="match status" value="1"/>
</dbReference>
<sequence>MFCWIITKVLEESIKIKDIVLQSGAVNIQRCFDKPKVGIKTKSGEALGFIFVEYSTLLCKAREIIDEQIFQRSKRLENYWFVDPNGWPVNEEQEIAFGVIDIINGSCLTLDGAVIPGSSSSSSYISSPSPKAVRSSLLGKRHLSFRDSKDLDRCQVADSSVGNIQYAKQILISYVRADAAHHALDLKQELSLLGFSVYLDVHEIQSGVDWQDSLNFAVSTCEVFIPLVTPRYGETQWTNREVKLADVLGKIILPVSFLEEWPPRCLAIQFATTQYINWKTPAQIQTEVAEGGIDQAKNIRYWNNKYVKYVAKEIGERLEDFLGLSISRVPSLTRRKTVVKSCACVEESNPLALTTDREGYPLLVLCIHPKQAEYGLELKKWFEEKKYEVWCTTELEFSYPDSLPSSEVINLSQASSCGTLSDVECENRQKFQEKADDAGIIVFVVSRDFILSKTCQQQLFYCEQRKRMIALKYEKFNCPGWMSMLIGNDSWEVKHLKKSLSVEDAVYIAGSTVFHSERSYEICRKIGQHLATLDSISVVTGGFYGVGETVGKAFYEETQKLWKKHKVWHILPEQDSSDRRKQARQNLDGTFRVIDYGKTLFYGDCVRERETIAARVFDICILIEGGPGAAHEAEEFTWNDHIVIPVKCTGGAAGGEFNVPKKIFETPQSVSENDWSILFDETVTPDTIGQAVKRIVECLQKKLNVERETSDSSTRINSPNKSVLKSNSPEGQKTSLSSMKTVIINDTRTMK</sequence>
<dbReference type="InterPro" id="IPR035897">
    <property type="entry name" value="Toll_tir_struct_dom_sf"/>
</dbReference>
<gene>
    <name evidence="3" type="ORF">KUTeg_005650</name>
</gene>
<dbReference type="Gene3D" id="3.40.50.450">
    <property type="match status" value="1"/>
</dbReference>
<dbReference type="InterPro" id="IPR000157">
    <property type="entry name" value="TIR_dom"/>
</dbReference>
<feature type="domain" description="TIR" evidence="2">
    <location>
        <begin position="166"/>
        <end position="296"/>
    </location>
</feature>